<feature type="domain" description="Phosphoribosyltransferase" evidence="2">
    <location>
        <begin position="175"/>
        <end position="231"/>
    </location>
</feature>
<name>A0ABN3BA86_9MICO</name>
<dbReference type="Pfam" id="PF00156">
    <property type="entry name" value="Pribosyltran"/>
    <property type="match status" value="1"/>
</dbReference>
<dbReference type="SUPFAM" id="SSF53271">
    <property type="entry name" value="PRTase-like"/>
    <property type="match status" value="1"/>
</dbReference>
<comment type="caution">
    <text evidence="3">The sequence shown here is derived from an EMBL/GenBank/DDBJ whole genome shotgun (WGS) entry which is preliminary data.</text>
</comment>
<organism evidence="3 4">
    <name type="scientific">Leucobacter alluvii</name>
    <dbReference type="NCBI Taxonomy" id="340321"/>
    <lineage>
        <taxon>Bacteria</taxon>
        <taxon>Bacillati</taxon>
        <taxon>Actinomycetota</taxon>
        <taxon>Actinomycetes</taxon>
        <taxon>Micrococcales</taxon>
        <taxon>Microbacteriaceae</taxon>
        <taxon>Leucobacter</taxon>
    </lineage>
</organism>
<protein>
    <submittedName>
        <fullName evidence="3">Phosphoribosyltransferase family protein</fullName>
    </submittedName>
</protein>
<dbReference type="InterPro" id="IPR051910">
    <property type="entry name" value="ComF/GntX_DNA_util-trans"/>
</dbReference>
<keyword evidence="4" id="KW-1185">Reference proteome</keyword>
<keyword evidence="3" id="KW-0328">Glycosyltransferase</keyword>
<dbReference type="InterPro" id="IPR029057">
    <property type="entry name" value="PRTase-like"/>
</dbReference>
<evidence type="ECO:0000313" key="4">
    <source>
        <dbReference type="Proteomes" id="UP001501084"/>
    </source>
</evidence>
<proteinExistence type="inferred from homology"/>
<evidence type="ECO:0000313" key="3">
    <source>
        <dbReference type="EMBL" id="GAA2189959.1"/>
    </source>
</evidence>
<dbReference type="PANTHER" id="PTHR47505:SF1">
    <property type="entry name" value="DNA UTILIZATION PROTEIN YHGH"/>
    <property type="match status" value="1"/>
</dbReference>
<comment type="similarity">
    <text evidence="1">Belongs to the ComF/GntX family.</text>
</comment>
<accession>A0ABN3BA86</accession>
<keyword evidence="3" id="KW-0808">Transferase</keyword>
<sequence length="246" mass="26317">MPTLRAQHLRELVLDLAALVWPTACVGCGAEDRDCCDVCLAALGELPAVHERELDGVPCFAGGSYEGPLCSVLVAFKHDGRVGFRRVLGAVLRDPLLSAIRCAARTEGGGPSAPLIVAMPSRPNGVRKRGYRHLELLVTAALRGSRIPSLRLRALRTTRGRVGQVGLSASARERNARRIAVRHSARHLVRGRRVVLVDDIITTGASMRAAREALEHAGANVVAMVALCVAGRRDARGVPAKSRENP</sequence>
<dbReference type="InterPro" id="IPR000836">
    <property type="entry name" value="PRTase_dom"/>
</dbReference>
<reference evidence="3 4" key="1">
    <citation type="journal article" date="2019" name="Int. J. Syst. Evol. Microbiol.">
        <title>The Global Catalogue of Microorganisms (GCM) 10K type strain sequencing project: providing services to taxonomists for standard genome sequencing and annotation.</title>
        <authorList>
            <consortium name="The Broad Institute Genomics Platform"/>
            <consortium name="The Broad Institute Genome Sequencing Center for Infectious Disease"/>
            <person name="Wu L."/>
            <person name="Ma J."/>
        </authorList>
    </citation>
    <scope>NUCLEOTIDE SEQUENCE [LARGE SCALE GENOMIC DNA]</scope>
    <source>
        <strain evidence="3 4">JCM 14919</strain>
    </source>
</reference>
<dbReference type="CDD" id="cd06223">
    <property type="entry name" value="PRTases_typeI"/>
    <property type="match status" value="1"/>
</dbReference>
<dbReference type="RefSeq" id="WP_346058507.1">
    <property type="nucleotide sequence ID" value="NZ_BAAAOP010000012.1"/>
</dbReference>
<dbReference type="GO" id="GO:0016757">
    <property type="term" value="F:glycosyltransferase activity"/>
    <property type="evidence" value="ECO:0007669"/>
    <property type="project" value="UniProtKB-KW"/>
</dbReference>
<gene>
    <name evidence="3" type="ORF">GCM10009786_25280</name>
</gene>
<dbReference type="PANTHER" id="PTHR47505">
    <property type="entry name" value="DNA UTILIZATION PROTEIN YHGH"/>
    <property type="match status" value="1"/>
</dbReference>
<evidence type="ECO:0000259" key="2">
    <source>
        <dbReference type="Pfam" id="PF00156"/>
    </source>
</evidence>
<dbReference type="EMBL" id="BAAAOP010000012">
    <property type="protein sequence ID" value="GAA2189959.1"/>
    <property type="molecule type" value="Genomic_DNA"/>
</dbReference>
<evidence type="ECO:0000256" key="1">
    <source>
        <dbReference type="ARBA" id="ARBA00008007"/>
    </source>
</evidence>
<dbReference type="Gene3D" id="3.40.50.2020">
    <property type="match status" value="1"/>
</dbReference>
<dbReference type="Proteomes" id="UP001501084">
    <property type="component" value="Unassembled WGS sequence"/>
</dbReference>